<dbReference type="InterPro" id="IPR000644">
    <property type="entry name" value="CBS_dom"/>
</dbReference>
<sequence>MTRKLSGLTPLEIKGNDTKPTLIAASPVISIRQALKTMSIHNITSLPIYSHDSKNIVNIVNFVDVLYYVTEKVVAGENLPNHLKDSKLDDHIEAVMTLDTERESYRILKTDANDNIKSLLEAFSRGIHRSLVIDYTNKTEPYILTQTDIIRYVYAHPESLPSIDFDSSLKSLGLAEKKHEVVVGYDNEIALNLYRRMSEKNLTGIPIINSEEKLIGNLSVSDLRGLSYESIENLALPVLKFLETLSNSETSLNAISVSEHASLREVLRLIVTNRIHRVWIVSEDCKVRGIVSLTDLIQLFS</sequence>
<dbReference type="Pfam" id="PF00571">
    <property type="entry name" value="CBS"/>
    <property type="match status" value="3"/>
</dbReference>
<dbReference type="Gene3D" id="3.10.580.10">
    <property type="entry name" value="CBS-domain"/>
    <property type="match status" value="2"/>
</dbReference>
<dbReference type="SUPFAM" id="SSF54631">
    <property type="entry name" value="CBS-domain pair"/>
    <property type="match status" value="2"/>
</dbReference>
<evidence type="ECO:0000313" key="6">
    <source>
        <dbReference type="Proteomes" id="UP000789342"/>
    </source>
</evidence>
<dbReference type="PANTHER" id="PTHR13780:SF128">
    <property type="entry name" value="CBS DOMAIN-CONTAINING PROTEIN"/>
    <property type="match status" value="1"/>
</dbReference>
<comment type="caution">
    <text evidence="5">The sequence shown here is derived from an EMBL/GenBank/DDBJ whole genome shotgun (WGS) entry which is preliminary data.</text>
</comment>
<proteinExistence type="predicted"/>
<dbReference type="InterPro" id="IPR050511">
    <property type="entry name" value="AMPK_gamma/SDS23_families"/>
</dbReference>
<keyword evidence="1" id="KW-0677">Repeat</keyword>
<gene>
    <name evidence="5" type="ORF">AMORRO_LOCUS4636</name>
</gene>
<dbReference type="AlphaFoldDB" id="A0A9N9FFC2"/>
<evidence type="ECO:0000259" key="4">
    <source>
        <dbReference type="PROSITE" id="PS51371"/>
    </source>
</evidence>
<evidence type="ECO:0000313" key="5">
    <source>
        <dbReference type="EMBL" id="CAG8530226.1"/>
    </source>
</evidence>
<reference evidence="5" key="1">
    <citation type="submission" date="2021-06" db="EMBL/GenBank/DDBJ databases">
        <authorList>
            <person name="Kallberg Y."/>
            <person name="Tangrot J."/>
            <person name="Rosling A."/>
        </authorList>
    </citation>
    <scope>NUCLEOTIDE SEQUENCE</scope>
    <source>
        <strain evidence="5">CL551</strain>
    </source>
</reference>
<evidence type="ECO:0000256" key="3">
    <source>
        <dbReference type="PROSITE-ProRule" id="PRU00703"/>
    </source>
</evidence>
<dbReference type="PROSITE" id="PS51371">
    <property type="entry name" value="CBS"/>
    <property type="match status" value="1"/>
</dbReference>
<dbReference type="Proteomes" id="UP000789342">
    <property type="component" value="Unassembled WGS sequence"/>
</dbReference>
<keyword evidence="2 3" id="KW-0129">CBS domain</keyword>
<organism evidence="5 6">
    <name type="scientific">Acaulospora morrowiae</name>
    <dbReference type="NCBI Taxonomy" id="94023"/>
    <lineage>
        <taxon>Eukaryota</taxon>
        <taxon>Fungi</taxon>
        <taxon>Fungi incertae sedis</taxon>
        <taxon>Mucoromycota</taxon>
        <taxon>Glomeromycotina</taxon>
        <taxon>Glomeromycetes</taxon>
        <taxon>Diversisporales</taxon>
        <taxon>Acaulosporaceae</taxon>
        <taxon>Acaulospora</taxon>
    </lineage>
</organism>
<dbReference type="SMART" id="SM00116">
    <property type="entry name" value="CBS"/>
    <property type="match status" value="4"/>
</dbReference>
<protein>
    <submittedName>
        <fullName evidence="5">4992_t:CDS:1</fullName>
    </submittedName>
</protein>
<feature type="domain" description="CBS" evidence="4">
    <location>
        <begin position="249"/>
        <end position="301"/>
    </location>
</feature>
<evidence type="ECO:0000256" key="2">
    <source>
        <dbReference type="ARBA" id="ARBA00023122"/>
    </source>
</evidence>
<accession>A0A9N9FFC2</accession>
<dbReference type="InterPro" id="IPR046342">
    <property type="entry name" value="CBS_dom_sf"/>
</dbReference>
<keyword evidence="6" id="KW-1185">Reference proteome</keyword>
<dbReference type="EMBL" id="CAJVPV010002574">
    <property type="protein sequence ID" value="CAG8530226.1"/>
    <property type="molecule type" value="Genomic_DNA"/>
</dbReference>
<dbReference type="OrthoDB" id="449052at2759"/>
<dbReference type="CDD" id="cd02205">
    <property type="entry name" value="CBS_pair_SF"/>
    <property type="match status" value="1"/>
</dbReference>
<dbReference type="PANTHER" id="PTHR13780">
    <property type="entry name" value="AMP-ACTIVATED PROTEIN KINASE, GAMMA REGULATORY SUBUNIT"/>
    <property type="match status" value="1"/>
</dbReference>
<name>A0A9N9FFC2_9GLOM</name>
<evidence type="ECO:0000256" key="1">
    <source>
        <dbReference type="ARBA" id="ARBA00022737"/>
    </source>
</evidence>